<name>A0A370G293_9COXI</name>
<keyword evidence="1" id="KW-0812">Transmembrane</keyword>
<evidence type="ECO:0000256" key="1">
    <source>
        <dbReference type="SAM" id="Phobius"/>
    </source>
</evidence>
<gene>
    <name evidence="2" type="ORF">C8D86_13513</name>
</gene>
<proteinExistence type="predicted"/>
<evidence type="ECO:0000313" key="3">
    <source>
        <dbReference type="Proteomes" id="UP000254720"/>
    </source>
</evidence>
<dbReference type="RefSeq" id="WP_114835394.1">
    <property type="nucleotide sequence ID" value="NZ_LR699118.1"/>
</dbReference>
<keyword evidence="1" id="KW-0472">Membrane</keyword>
<keyword evidence="1" id="KW-1133">Transmembrane helix</keyword>
<dbReference type="Proteomes" id="UP000254720">
    <property type="component" value="Unassembled WGS sequence"/>
</dbReference>
<keyword evidence="3" id="KW-1185">Reference proteome</keyword>
<organism evidence="2 3">
    <name type="scientific">Aquicella lusitana</name>
    <dbReference type="NCBI Taxonomy" id="254246"/>
    <lineage>
        <taxon>Bacteria</taxon>
        <taxon>Pseudomonadati</taxon>
        <taxon>Pseudomonadota</taxon>
        <taxon>Gammaproteobacteria</taxon>
        <taxon>Legionellales</taxon>
        <taxon>Coxiellaceae</taxon>
        <taxon>Aquicella</taxon>
    </lineage>
</organism>
<evidence type="ECO:0000313" key="2">
    <source>
        <dbReference type="EMBL" id="RDI37987.1"/>
    </source>
</evidence>
<dbReference type="AlphaFoldDB" id="A0A370G293"/>
<feature type="transmembrane region" description="Helical" evidence="1">
    <location>
        <begin position="129"/>
        <end position="151"/>
    </location>
</feature>
<dbReference type="EMBL" id="QQAX01000035">
    <property type="protein sequence ID" value="RDI37987.1"/>
    <property type="molecule type" value="Genomic_DNA"/>
</dbReference>
<accession>A0A370G293</accession>
<comment type="caution">
    <text evidence="2">The sequence shown here is derived from an EMBL/GenBank/DDBJ whole genome shotgun (WGS) entry which is preliminary data.</text>
</comment>
<reference evidence="2 3" key="1">
    <citation type="submission" date="2018-07" db="EMBL/GenBank/DDBJ databases">
        <title>Genomic Encyclopedia of Type Strains, Phase IV (KMG-IV): sequencing the most valuable type-strain genomes for metagenomic binning, comparative biology and taxonomic classification.</title>
        <authorList>
            <person name="Goeker M."/>
        </authorList>
    </citation>
    <scope>NUCLEOTIDE SEQUENCE [LARGE SCALE GENOMIC DNA]</scope>
    <source>
        <strain evidence="2 3">DSM 16500</strain>
    </source>
</reference>
<sequence>MTKNSQVEQEESLTPEEHLEAILFQFVNLYERWSEDRQVTAKQSADLAKFIKEFAQQVNKFATLEERVRNDIHTSMRTEAENMAVYLGQTIGEAARKQIAPTVKKLEEASDEARDNLVGYYRELSQYKWVTIGVAALTTILTSLLIVKLLMPTPVMPLTAQQLDTYESGEAFQLILSKLSTRQKQWLFDVAKGKAKNHEKLSEDMKKDYSTHE</sequence>
<protein>
    <submittedName>
        <fullName evidence="2">Uncharacterized protein</fullName>
    </submittedName>
</protein>